<protein>
    <submittedName>
        <fullName evidence="1">Uncharacterized protein</fullName>
    </submittedName>
</protein>
<accession>A0A0P5D6F1</accession>
<organism evidence="1">
    <name type="scientific">Daphnia magna</name>
    <dbReference type="NCBI Taxonomy" id="35525"/>
    <lineage>
        <taxon>Eukaryota</taxon>
        <taxon>Metazoa</taxon>
        <taxon>Ecdysozoa</taxon>
        <taxon>Arthropoda</taxon>
        <taxon>Crustacea</taxon>
        <taxon>Branchiopoda</taxon>
        <taxon>Diplostraca</taxon>
        <taxon>Cladocera</taxon>
        <taxon>Anomopoda</taxon>
        <taxon>Daphniidae</taxon>
        <taxon>Daphnia</taxon>
    </lineage>
</organism>
<evidence type="ECO:0000313" key="1">
    <source>
        <dbReference type="EMBL" id="JAN36917.1"/>
    </source>
</evidence>
<name>A0A0P5D6F1_9CRUS</name>
<dbReference type="EMBL" id="GDIQ01057820">
    <property type="protein sequence ID" value="JAN36917.1"/>
    <property type="molecule type" value="Transcribed_RNA"/>
</dbReference>
<sequence>MIYTQHKTCFPAALQIKKPSRPRRERHISFVLNRHVCKTSARRARKETEQETRREQKTYTTTSAFYLSLTYSYT</sequence>
<reference evidence="1" key="1">
    <citation type="submission" date="2015-10" db="EMBL/GenBank/DDBJ databases">
        <title>EvidentialGene: Evidence-directed Construction of Complete mRNA Transcriptomes without Genomes.</title>
        <authorList>
            <person name="Gilbert D.G."/>
        </authorList>
    </citation>
    <scope>NUCLEOTIDE SEQUENCE</scope>
</reference>
<proteinExistence type="predicted"/>
<dbReference type="AlphaFoldDB" id="A0A0P5D6F1"/>